<sequence length="100" mass="11230">MKAILIATKETIDVIKAGEYTNIYVTEDGKQSFLGDELILLDEVKREAKGRDWEEVRINAAIATMQTLLNNPQYENKSRIAIADMSVSMADILVKKLKGE</sequence>
<proteinExistence type="predicted"/>
<organism evidence="1">
    <name type="scientific">Herelleviridae sp. cttEB8</name>
    <dbReference type="NCBI Taxonomy" id="2825832"/>
    <lineage>
        <taxon>Viruses</taxon>
        <taxon>Duplodnaviria</taxon>
        <taxon>Heunggongvirae</taxon>
        <taxon>Uroviricota</taxon>
        <taxon>Caudoviricetes</taxon>
        <taxon>Herelleviridae</taxon>
    </lineage>
</organism>
<accession>A0A8S5P5L4</accession>
<name>A0A8S5P5L4_9CAUD</name>
<dbReference type="EMBL" id="BK015344">
    <property type="protein sequence ID" value="DAE02374.1"/>
    <property type="molecule type" value="Genomic_DNA"/>
</dbReference>
<protein>
    <submittedName>
        <fullName evidence="1">Uncharacterized protein</fullName>
    </submittedName>
</protein>
<evidence type="ECO:0000313" key="1">
    <source>
        <dbReference type="EMBL" id="DAE02374.1"/>
    </source>
</evidence>
<reference evidence="1" key="1">
    <citation type="journal article" date="2021" name="Proc. Natl. Acad. Sci. U.S.A.">
        <title>A Catalog of Tens of Thousands of Viruses from Human Metagenomes Reveals Hidden Associations with Chronic Diseases.</title>
        <authorList>
            <person name="Tisza M.J."/>
            <person name="Buck C.B."/>
        </authorList>
    </citation>
    <scope>NUCLEOTIDE SEQUENCE</scope>
    <source>
        <strain evidence="1">CttEB8</strain>
    </source>
</reference>